<dbReference type="EMBL" id="CP001992">
    <property type="protein sequence ID" value="ADI67630.1"/>
    <property type="molecule type" value="Genomic_DNA"/>
</dbReference>
<dbReference type="STRING" id="548479.HMPREF0573_11311"/>
<dbReference type="Proteomes" id="UP000006742">
    <property type="component" value="Chromosome"/>
</dbReference>
<organism evidence="1 2">
    <name type="scientific">Mobiluncus curtisii (strain ATCC 43063 / DSM 2711 / V125)</name>
    <name type="common">Falcivibrio vaginalis</name>
    <dbReference type="NCBI Taxonomy" id="548479"/>
    <lineage>
        <taxon>Bacteria</taxon>
        <taxon>Bacillati</taxon>
        <taxon>Actinomycetota</taxon>
        <taxon>Actinomycetes</taxon>
        <taxon>Actinomycetales</taxon>
        <taxon>Actinomycetaceae</taxon>
        <taxon>Mobiluncus</taxon>
    </lineage>
</organism>
<protein>
    <submittedName>
        <fullName evidence="1">Uncharacterized protein</fullName>
    </submittedName>
</protein>
<accession>D6ZG72</accession>
<evidence type="ECO:0000313" key="2">
    <source>
        <dbReference type="Proteomes" id="UP000006742"/>
    </source>
</evidence>
<dbReference type="AlphaFoldDB" id="D6ZG72"/>
<name>D6ZG72_MOBCV</name>
<sequence length="42" mass="4670">MGKIRILGNLPFRFRASLKDFPALSEVNDVGCASVMLYRSPV</sequence>
<gene>
    <name evidence="1" type="ordered locus">HMPREF0573_11311</name>
</gene>
<evidence type="ECO:0000313" key="1">
    <source>
        <dbReference type="EMBL" id="ADI67630.1"/>
    </source>
</evidence>
<keyword evidence="2" id="KW-1185">Reference proteome</keyword>
<dbReference type="HOGENOM" id="CLU_3254173_0_0_11"/>
<reference evidence="2" key="1">
    <citation type="submission" date="2010-03" db="EMBL/GenBank/DDBJ databases">
        <title>Complete sequence of Mobiluncus curtisii ATCC 43063.</title>
        <authorList>
            <person name="Muzny D."/>
            <person name="Qin X."/>
            <person name="Deng J."/>
            <person name="Jiang H."/>
            <person name="Liu Y."/>
            <person name="Qu J."/>
            <person name="Song X.-Z."/>
            <person name="Zhang L."/>
            <person name="Thornton R."/>
            <person name="Coyle M."/>
            <person name="Francisco L."/>
            <person name="Jackson L."/>
            <person name="Javaid M."/>
            <person name="Korchina V."/>
            <person name="Kovar C."/>
            <person name="Mata R."/>
            <person name="Mathew T."/>
            <person name="Ngo R."/>
            <person name="Nguyen L."/>
            <person name="Nguyen N."/>
            <person name="Okwuonu G."/>
            <person name="Ongeri F."/>
            <person name="Pham C."/>
            <person name="Simmons D."/>
            <person name="Wilczek-Boney K."/>
            <person name="Hale W."/>
            <person name="Jakkamsetti A."/>
            <person name="Pham P."/>
            <person name="Ruth R."/>
            <person name="San Lucas F."/>
            <person name="Warren J."/>
            <person name="Zhang J."/>
            <person name="Zhao Z."/>
            <person name="Zhou C."/>
            <person name="Zhu D."/>
            <person name="Lee S."/>
            <person name="Bess C."/>
            <person name="Blankenburg K."/>
            <person name="Forbes L."/>
            <person name="Fu Q."/>
            <person name="Gubbala S."/>
            <person name="Hirani K."/>
            <person name="Jayaseelan J.C."/>
            <person name="Lara F."/>
            <person name="Munidasa M."/>
            <person name="Palculict T."/>
            <person name="Patil S."/>
            <person name="Pu L.-L."/>
            <person name="Saada N."/>
            <person name="Tang L."/>
            <person name="Weissenberger G."/>
            <person name="Zhu Y."/>
            <person name="Hemphill L."/>
            <person name="Shang Y."/>
            <person name="Youmans B."/>
            <person name="Ayvaz T."/>
            <person name="Ross M."/>
            <person name="Santibanez J."/>
            <person name="Aqrawi P."/>
            <person name="Gross S."/>
            <person name="Joshi V."/>
            <person name="Fowler G."/>
            <person name="Nazareth L."/>
            <person name="Reid J."/>
            <person name="Worley K."/>
            <person name="Petrosino J."/>
            <person name="Highlander S."/>
            <person name="Gibbs R."/>
            <person name="Gibbs R."/>
        </authorList>
    </citation>
    <scope>NUCLEOTIDE SEQUENCE [LARGE SCALE GENOMIC DNA]</scope>
    <source>
        <strain evidence="2">ATCC 43063 / DSM 2711 / V125</strain>
    </source>
</reference>
<dbReference type="KEGG" id="mcu:HMPREF0573_11311"/>
<proteinExistence type="predicted"/>